<feature type="region of interest" description="Disordered" evidence="1">
    <location>
        <begin position="112"/>
        <end position="164"/>
    </location>
</feature>
<evidence type="ECO:0000313" key="3">
    <source>
        <dbReference type="Proteomes" id="UP000297245"/>
    </source>
</evidence>
<sequence length="164" mass="17201">MTSNALGLHSLEVRSGQSHFFGHGHAHFPSTPNPVTFPGFPPEPTSTFPTPGSSSPSGSISTTLPSGPSGYTMFYTPSPKADFNNAVFDRAMLCRTLPSSMSMLSAAESIATNTTSTRTTTSLASSASSAGSSDHETDHDLESLTRLQDLHLSESQETSEETSG</sequence>
<feature type="compositionally biased region" description="Low complexity" evidence="1">
    <location>
        <begin position="45"/>
        <end position="70"/>
    </location>
</feature>
<feature type="compositionally biased region" description="Low complexity" evidence="1">
    <location>
        <begin position="112"/>
        <end position="132"/>
    </location>
</feature>
<evidence type="ECO:0000313" key="2">
    <source>
        <dbReference type="EMBL" id="THU94547.1"/>
    </source>
</evidence>
<dbReference type="EMBL" id="ML179221">
    <property type="protein sequence ID" value="THU94547.1"/>
    <property type="molecule type" value="Genomic_DNA"/>
</dbReference>
<reference evidence="2 3" key="1">
    <citation type="journal article" date="2019" name="Nat. Ecol. Evol.">
        <title>Megaphylogeny resolves global patterns of mushroom evolution.</title>
        <authorList>
            <person name="Varga T."/>
            <person name="Krizsan K."/>
            <person name="Foldi C."/>
            <person name="Dima B."/>
            <person name="Sanchez-Garcia M."/>
            <person name="Sanchez-Ramirez S."/>
            <person name="Szollosi G.J."/>
            <person name="Szarkandi J.G."/>
            <person name="Papp V."/>
            <person name="Albert L."/>
            <person name="Andreopoulos W."/>
            <person name="Angelini C."/>
            <person name="Antonin V."/>
            <person name="Barry K.W."/>
            <person name="Bougher N.L."/>
            <person name="Buchanan P."/>
            <person name="Buyck B."/>
            <person name="Bense V."/>
            <person name="Catcheside P."/>
            <person name="Chovatia M."/>
            <person name="Cooper J."/>
            <person name="Damon W."/>
            <person name="Desjardin D."/>
            <person name="Finy P."/>
            <person name="Geml J."/>
            <person name="Haridas S."/>
            <person name="Hughes K."/>
            <person name="Justo A."/>
            <person name="Karasinski D."/>
            <person name="Kautmanova I."/>
            <person name="Kiss B."/>
            <person name="Kocsube S."/>
            <person name="Kotiranta H."/>
            <person name="LaButti K.M."/>
            <person name="Lechner B.E."/>
            <person name="Liimatainen K."/>
            <person name="Lipzen A."/>
            <person name="Lukacs Z."/>
            <person name="Mihaltcheva S."/>
            <person name="Morgado L.N."/>
            <person name="Niskanen T."/>
            <person name="Noordeloos M.E."/>
            <person name="Ohm R.A."/>
            <person name="Ortiz-Santana B."/>
            <person name="Ovrebo C."/>
            <person name="Racz N."/>
            <person name="Riley R."/>
            <person name="Savchenko A."/>
            <person name="Shiryaev A."/>
            <person name="Soop K."/>
            <person name="Spirin V."/>
            <person name="Szebenyi C."/>
            <person name="Tomsovsky M."/>
            <person name="Tulloss R.E."/>
            <person name="Uehling J."/>
            <person name="Grigoriev I.V."/>
            <person name="Vagvolgyi C."/>
            <person name="Papp T."/>
            <person name="Martin F.M."/>
            <person name="Miettinen O."/>
            <person name="Hibbett D.S."/>
            <person name="Nagy L.G."/>
        </authorList>
    </citation>
    <scope>NUCLEOTIDE SEQUENCE [LARGE SCALE GENOMIC DNA]</scope>
    <source>
        <strain evidence="2 3">CBS 962.96</strain>
    </source>
</reference>
<protein>
    <submittedName>
        <fullName evidence="2">Uncharacterized protein</fullName>
    </submittedName>
</protein>
<proteinExistence type="predicted"/>
<evidence type="ECO:0000256" key="1">
    <source>
        <dbReference type="SAM" id="MobiDB-lite"/>
    </source>
</evidence>
<feature type="compositionally biased region" description="Basic and acidic residues" evidence="1">
    <location>
        <begin position="133"/>
        <end position="154"/>
    </location>
</feature>
<name>A0A4S8LXZ0_DENBC</name>
<gene>
    <name evidence="2" type="ORF">K435DRAFT_860426</name>
</gene>
<accession>A0A4S8LXZ0</accession>
<dbReference type="Proteomes" id="UP000297245">
    <property type="component" value="Unassembled WGS sequence"/>
</dbReference>
<organism evidence="2 3">
    <name type="scientific">Dendrothele bispora (strain CBS 962.96)</name>
    <dbReference type="NCBI Taxonomy" id="1314807"/>
    <lineage>
        <taxon>Eukaryota</taxon>
        <taxon>Fungi</taxon>
        <taxon>Dikarya</taxon>
        <taxon>Basidiomycota</taxon>
        <taxon>Agaricomycotina</taxon>
        <taxon>Agaricomycetes</taxon>
        <taxon>Agaricomycetidae</taxon>
        <taxon>Agaricales</taxon>
        <taxon>Agaricales incertae sedis</taxon>
        <taxon>Dendrothele</taxon>
    </lineage>
</organism>
<keyword evidence="3" id="KW-1185">Reference proteome</keyword>
<feature type="region of interest" description="Disordered" evidence="1">
    <location>
        <begin position="32"/>
        <end position="73"/>
    </location>
</feature>
<dbReference type="AlphaFoldDB" id="A0A4S8LXZ0"/>